<comment type="caution">
    <text evidence="7">The sequence shown here is derived from an EMBL/GenBank/DDBJ whole genome shotgun (WGS) entry which is preliminary data.</text>
</comment>
<dbReference type="GO" id="GO:0030975">
    <property type="term" value="F:thiamine binding"/>
    <property type="evidence" value="ECO:0007669"/>
    <property type="project" value="InterPro"/>
</dbReference>
<dbReference type="InterPro" id="IPR036759">
    <property type="entry name" value="TPK_catalytic_sf"/>
</dbReference>
<dbReference type="SUPFAM" id="SSF63999">
    <property type="entry name" value="Thiamin pyrophosphokinase, catalytic domain"/>
    <property type="match status" value="1"/>
</dbReference>
<name>A0A0M2SQL6_9STAP</name>
<dbReference type="SUPFAM" id="SSF63862">
    <property type="entry name" value="Thiamin pyrophosphokinase, substrate-binding domain"/>
    <property type="match status" value="1"/>
</dbReference>
<protein>
    <recommendedName>
        <fullName evidence="5">Thiamine diphosphokinase</fullName>
        <ecNumber evidence="5">2.7.6.2</ecNumber>
    </recommendedName>
</protein>
<dbReference type="CDD" id="cd07995">
    <property type="entry name" value="TPK"/>
    <property type="match status" value="1"/>
</dbReference>
<dbReference type="InterPro" id="IPR006282">
    <property type="entry name" value="Thi_PPkinase"/>
</dbReference>
<dbReference type="STRING" id="1432562.WN59_00030"/>
<dbReference type="GO" id="GO:0006772">
    <property type="term" value="P:thiamine metabolic process"/>
    <property type="evidence" value="ECO:0007669"/>
    <property type="project" value="UniProtKB-UniRule"/>
</dbReference>
<dbReference type="GO" id="GO:0009229">
    <property type="term" value="P:thiamine diphosphate biosynthetic process"/>
    <property type="evidence" value="ECO:0007669"/>
    <property type="project" value="InterPro"/>
</dbReference>
<gene>
    <name evidence="7" type="ORF">WN59_00030</name>
</gene>
<reference evidence="7 8" key="1">
    <citation type="submission" date="2015-04" db="EMBL/GenBank/DDBJ databases">
        <title>Taxonomic description and genome sequence of Salinicoccus sediminis sp. nov., a novel hyper halotolerant bacterium isolated from marine sediment.</title>
        <authorList>
            <person name="Mathan Kumar R."/>
            <person name="Kaur G."/>
            <person name="Kumar N."/>
            <person name="Kumar A."/>
            <person name="Singh N.K."/>
            <person name="Kaur N."/>
            <person name="Mayilraj S."/>
        </authorList>
    </citation>
    <scope>NUCLEOTIDE SEQUENCE [LARGE SCALE GENOMIC DNA]</scope>
    <source>
        <strain evidence="7 8">SV-16</strain>
    </source>
</reference>
<dbReference type="OrthoDB" id="9804377at2"/>
<evidence type="ECO:0000256" key="5">
    <source>
        <dbReference type="NCBIfam" id="TIGR01378"/>
    </source>
</evidence>
<evidence type="ECO:0000256" key="3">
    <source>
        <dbReference type="ARBA" id="ARBA00022777"/>
    </source>
</evidence>
<dbReference type="InterPro" id="IPR007373">
    <property type="entry name" value="Thiamin_PyroPKinase_B1-bd"/>
</dbReference>
<keyword evidence="3 7" id="KW-0418">Kinase</keyword>
<dbReference type="Pfam" id="PF04265">
    <property type="entry name" value="TPK_B1_binding"/>
    <property type="match status" value="1"/>
</dbReference>
<dbReference type="GO" id="GO:0005524">
    <property type="term" value="F:ATP binding"/>
    <property type="evidence" value="ECO:0007669"/>
    <property type="project" value="UniProtKB-KW"/>
</dbReference>
<dbReference type="Pfam" id="PF04263">
    <property type="entry name" value="TPK_catalytic"/>
    <property type="match status" value="1"/>
</dbReference>
<evidence type="ECO:0000313" key="8">
    <source>
        <dbReference type="Proteomes" id="UP000034287"/>
    </source>
</evidence>
<dbReference type="RefSeq" id="WP_046510739.1">
    <property type="nucleotide sequence ID" value="NZ_LAYZ01000001.1"/>
</dbReference>
<dbReference type="InterPro" id="IPR053149">
    <property type="entry name" value="TPK"/>
</dbReference>
<dbReference type="PANTHER" id="PTHR41299:SF1">
    <property type="entry name" value="THIAMINE PYROPHOSPHOKINASE"/>
    <property type="match status" value="1"/>
</dbReference>
<evidence type="ECO:0000259" key="6">
    <source>
        <dbReference type="SMART" id="SM00983"/>
    </source>
</evidence>
<evidence type="ECO:0000256" key="2">
    <source>
        <dbReference type="ARBA" id="ARBA00022741"/>
    </source>
</evidence>
<dbReference type="Gene3D" id="3.40.50.10240">
    <property type="entry name" value="Thiamin pyrophosphokinase, catalytic domain"/>
    <property type="match status" value="1"/>
</dbReference>
<proteinExistence type="predicted"/>
<dbReference type="EMBL" id="LAYZ01000001">
    <property type="protein sequence ID" value="KKK35267.1"/>
    <property type="molecule type" value="Genomic_DNA"/>
</dbReference>
<keyword evidence="4" id="KW-0067">ATP-binding</keyword>
<keyword evidence="1" id="KW-0808">Transferase</keyword>
<dbReference type="Proteomes" id="UP000034287">
    <property type="component" value="Unassembled WGS sequence"/>
</dbReference>
<keyword evidence="8" id="KW-1185">Reference proteome</keyword>
<dbReference type="NCBIfam" id="TIGR01378">
    <property type="entry name" value="thi_PPkinase"/>
    <property type="match status" value="1"/>
</dbReference>
<dbReference type="GO" id="GO:0016301">
    <property type="term" value="F:kinase activity"/>
    <property type="evidence" value="ECO:0007669"/>
    <property type="project" value="UniProtKB-KW"/>
</dbReference>
<evidence type="ECO:0000256" key="4">
    <source>
        <dbReference type="ARBA" id="ARBA00022840"/>
    </source>
</evidence>
<dbReference type="InterPro" id="IPR007371">
    <property type="entry name" value="TPK_catalytic"/>
</dbReference>
<sequence>MHINVVVRAEADYTAEILKGRAGESWAGVDHGVVLLLEAGIMPEYSYGDFDSITEEEREFITRQLDIDPVPAEKDDTDLALCLGDLVGKGYTTINVFGATGGRMDHALGNIQLLMHEALRTTDIKIIDRQNVISLLSAGKHEVMRQEGMEYISFLPYNDETVLSLDGFKYELDEEPLGFGTTLTISNEFINNKGNVYTDSDILMIQSID</sequence>
<dbReference type="AlphaFoldDB" id="A0A0M2SQL6"/>
<accession>A0A0M2SQL6</accession>
<dbReference type="SMART" id="SM00983">
    <property type="entry name" value="TPK_B1_binding"/>
    <property type="match status" value="1"/>
</dbReference>
<dbReference type="EC" id="2.7.6.2" evidence="5"/>
<dbReference type="GO" id="GO:0004788">
    <property type="term" value="F:thiamine diphosphokinase activity"/>
    <property type="evidence" value="ECO:0007669"/>
    <property type="project" value="UniProtKB-UniRule"/>
</dbReference>
<organism evidence="7 8">
    <name type="scientific">Salinicoccus sediminis</name>
    <dbReference type="NCBI Taxonomy" id="1432562"/>
    <lineage>
        <taxon>Bacteria</taxon>
        <taxon>Bacillati</taxon>
        <taxon>Bacillota</taxon>
        <taxon>Bacilli</taxon>
        <taxon>Bacillales</taxon>
        <taxon>Staphylococcaceae</taxon>
        <taxon>Salinicoccus</taxon>
    </lineage>
</organism>
<dbReference type="PATRIC" id="fig|1432562.3.peg.6"/>
<dbReference type="InterPro" id="IPR036371">
    <property type="entry name" value="TPK_B1-bd_sf"/>
</dbReference>
<dbReference type="PANTHER" id="PTHR41299">
    <property type="entry name" value="THIAMINE PYROPHOSPHOKINASE"/>
    <property type="match status" value="1"/>
</dbReference>
<feature type="domain" description="Thiamin pyrophosphokinase thiamin-binding" evidence="6">
    <location>
        <begin position="139"/>
        <end position="204"/>
    </location>
</feature>
<evidence type="ECO:0000313" key="7">
    <source>
        <dbReference type="EMBL" id="KKK35267.1"/>
    </source>
</evidence>
<evidence type="ECO:0000256" key="1">
    <source>
        <dbReference type="ARBA" id="ARBA00022679"/>
    </source>
</evidence>
<keyword evidence="2" id="KW-0547">Nucleotide-binding</keyword>